<reference evidence="2" key="2">
    <citation type="submission" date="2020-09" db="EMBL/GenBank/DDBJ databases">
        <authorList>
            <person name="Sun Q."/>
            <person name="Kim S."/>
        </authorList>
    </citation>
    <scope>NUCLEOTIDE SEQUENCE</scope>
    <source>
        <strain evidence="2">KCTC 12870</strain>
    </source>
</reference>
<dbReference type="EMBL" id="BMXG01000001">
    <property type="protein sequence ID" value="GHB89701.1"/>
    <property type="molecule type" value="Genomic_DNA"/>
</dbReference>
<name>A0A8J3DEI8_9BACT</name>
<dbReference type="AlphaFoldDB" id="A0A8J3DEI8"/>
<sequence>MPIAEAGQAQLVILRPYMMQGQLSGTPLYLDGEEIGQIAHDSYMYVNISPGRHQMDIESPLRIEWLDGAFEYEPLVINALPGKTYYYEMAWKTRTVRMDYPAYGMAMDDAYGMDWKLLTDEEAKEKLEGRTNSPTFDQYEQLKASGQIEFEHKARAR</sequence>
<accession>A0A8J3DEI8</accession>
<keyword evidence="3" id="KW-1185">Reference proteome</keyword>
<dbReference type="Proteomes" id="UP000642829">
    <property type="component" value="Unassembled WGS sequence"/>
</dbReference>
<dbReference type="InterPro" id="IPR022548">
    <property type="entry name" value="DUF2846"/>
</dbReference>
<feature type="domain" description="DUF2846" evidence="1">
    <location>
        <begin position="5"/>
        <end position="93"/>
    </location>
</feature>
<comment type="caution">
    <text evidence="2">The sequence shown here is derived from an EMBL/GenBank/DDBJ whole genome shotgun (WGS) entry which is preliminary data.</text>
</comment>
<proteinExistence type="predicted"/>
<dbReference type="Pfam" id="PF11008">
    <property type="entry name" value="DUF2846"/>
    <property type="match status" value="1"/>
</dbReference>
<evidence type="ECO:0000259" key="1">
    <source>
        <dbReference type="Pfam" id="PF11008"/>
    </source>
</evidence>
<evidence type="ECO:0000313" key="2">
    <source>
        <dbReference type="EMBL" id="GHB89701.1"/>
    </source>
</evidence>
<evidence type="ECO:0000313" key="3">
    <source>
        <dbReference type="Proteomes" id="UP000642829"/>
    </source>
</evidence>
<gene>
    <name evidence="2" type="ORF">GCM10007047_00180</name>
</gene>
<protein>
    <recommendedName>
        <fullName evidence="1">DUF2846 domain-containing protein</fullName>
    </recommendedName>
</protein>
<organism evidence="2 3">
    <name type="scientific">Cerasicoccus arenae</name>
    <dbReference type="NCBI Taxonomy" id="424488"/>
    <lineage>
        <taxon>Bacteria</taxon>
        <taxon>Pseudomonadati</taxon>
        <taxon>Verrucomicrobiota</taxon>
        <taxon>Opitutia</taxon>
        <taxon>Puniceicoccales</taxon>
        <taxon>Cerasicoccaceae</taxon>
        <taxon>Cerasicoccus</taxon>
    </lineage>
</organism>
<reference evidence="2" key="1">
    <citation type="journal article" date="2014" name="Int. J. Syst. Evol. Microbiol.">
        <title>Complete genome sequence of Corynebacterium casei LMG S-19264T (=DSM 44701T), isolated from a smear-ripened cheese.</title>
        <authorList>
            <consortium name="US DOE Joint Genome Institute (JGI-PGF)"/>
            <person name="Walter F."/>
            <person name="Albersmeier A."/>
            <person name="Kalinowski J."/>
            <person name="Ruckert C."/>
        </authorList>
    </citation>
    <scope>NUCLEOTIDE SEQUENCE</scope>
    <source>
        <strain evidence="2">KCTC 12870</strain>
    </source>
</reference>